<evidence type="ECO:0000313" key="4">
    <source>
        <dbReference type="Proteomes" id="UP001623330"/>
    </source>
</evidence>
<comment type="caution">
    <text evidence="3">The sequence shown here is derived from an EMBL/GenBank/DDBJ whole genome shotgun (WGS) entry which is preliminary data.</text>
</comment>
<evidence type="ECO:0000313" key="3">
    <source>
        <dbReference type="EMBL" id="KAL3232665.1"/>
    </source>
</evidence>
<accession>A0ABR4NVA2</accession>
<dbReference type="Proteomes" id="UP001623330">
    <property type="component" value="Unassembled WGS sequence"/>
</dbReference>
<protein>
    <recommendedName>
        <fullName evidence="2">VPS10 domain-containing protein</fullName>
    </recommendedName>
</protein>
<proteinExistence type="predicted"/>
<reference evidence="3 4" key="1">
    <citation type="submission" date="2024-05" db="EMBL/GenBank/DDBJ databases">
        <title>Long read based assembly of the Candida bracarensis genome reveals expanded adhesin content.</title>
        <authorList>
            <person name="Marcet-Houben M."/>
            <person name="Ksiezopolska E."/>
            <person name="Gabaldon T."/>
        </authorList>
    </citation>
    <scope>NUCLEOTIDE SEQUENCE [LARGE SCALE GENOMIC DNA]</scope>
    <source>
        <strain evidence="3 4">CBM6</strain>
    </source>
</reference>
<dbReference type="SUPFAM" id="SSF110296">
    <property type="entry name" value="Oligoxyloglucan reducing end-specific cellobiohydrolase"/>
    <property type="match status" value="1"/>
</dbReference>
<dbReference type="Pfam" id="PF15901">
    <property type="entry name" value="Sortilin_C"/>
    <property type="match status" value="1"/>
</dbReference>
<dbReference type="InterPro" id="IPR031777">
    <property type="entry name" value="Sortilin_C"/>
</dbReference>
<dbReference type="PANTHER" id="PTHR12106:SF27">
    <property type="entry name" value="SORTILIN-RELATED RECEPTOR"/>
    <property type="match status" value="1"/>
</dbReference>
<dbReference type="PANTHER" id="PTHR12106">
    <property type="entry name" value="SORTILIN RELATED"/>
    <property type="match status" value="1"/>
</dbReference>
<sequence>MNFWNIVRLLLLFAVASAKSSSNANSNTTVLYSSWNVTVDDDFDAYIVPFRNSSNYIFYNDTNVFVLSNKFKTTTNVLNISNYDSTYLNVNLEDSFDNIGYVYYNATLLVTYDKGLTWNTSNISSNPMYSIDSVIAAPTNSSVLLIHAEDDNFNDVFYISYNNGSSFQQLEVEGNKAGLSFVFQQLSNATTALIGVNDSGEDTIFYYSSDFGKSFNDIPGLENATVSNWDTTQAPYLLATVKQYNNDDDLDTSYNISYYSSKNGQAFNKIYGYLGSRSSLQDYSILLGDRFIYTPGYNSLSEDYYDSFYDFQRQDDIPAYNLNSLFYISDSDGEKLSTIGSAYKARARSSLNAAKSLPGTEFLSSYFGLYGFSNVSSDNGITWTNPRIVDSNNQSSYTCNISDTNCTFVIKQIQEDYSTGTIIATGHESFWDPKVFDIDTFLNNSNYSPYTPSQNDISFSNLNYSQQVYVYRATVQDFFAISNDGGYTWRKLFGDSDTTFFTSNYANTLVVLNTSDSSNLNISLNQGATWKSVKLSFASNYTGQNDLSMDPVTNTFTLFSRKEGRKNDYGFFYALNITETYNLSMCDPSKDLVKFSLNKGGCVNGARYTSFAKNSTSTCILNSTDTTWNITACDRCTVQDYICAPQFTLNSKGICVPDKDYLNSKDISCVNNSTKLPSMVLIEDNMCKTKINMTAVPVSC</sequence>
<dbReference type="InterPro" id="IPR050310">
    <property type="entry name" value="VPS10-sortilin"/>
</dbReference>
<dbReference type="EMBL" id="JBEVYD010000005">
    <property type="protein sequence ID" value="KAL3232665.1"/>
    <property type="molecule type" value="Genomic_DNA"/>
</dbReference>
<organism evidence="3 4">
    <name type="scientific">Nakaseomyces bracarensis</name>
    <dbReference type="NCBI Taxonomy" id="273131"/>
    <lineage>
        <taxon>Eukaryota</taxon>
        <taxon>Fungi</taxon>
        <taxon>Dikarya</taxon>
        <taxon>Ascomycota</taxon>
        <taxon>Saccharomycotina</taxon>
        <taxon>Saccharomycetes</taxon>
        <taxon>Saccharomycetales</taxon>
        <taxon>Saccharomycetaceae</taxon>
        <taxon>Nakaseomyces</taxon>
    </lineage>
</organism>
<evidence type="ECO:0000256" key="1">
    <source>
        <dbReference type="SAM" id="SignalP"/>
    </source>
</evidence>
<feature type="chain" id="PRO_5046067980" description="VPS10 domain-containing protein" evidence="1">
    <location>
        <begin position="19"/>
        <end position="700"/>
    </location>
</feature>
<feature type="domain" description="VPS10" evidence="2">
    <location>
        <begin position="97"/>
        <end position="700"/>
    </location>
</feature>
<keyword evidence="4" id="KW-1185">Reference proteome</keyword>
<dbReference type="InterPro" id="IPR015943">
    <property type="entry name" value="WD40/YVTN_repeat-like_dom_sf"/>
</dbReference>
<dbReference type="SMART" id="SM00602">
    <property type="entry name" value="VPS10"/>
    <property type="match status" value="1"/>
</dbReference>
<dbReference type="Gene3D" id="2.130.10.10">
    <property type="entry name" value="YVTN repeat-like/Quinoprotein amine dehydrogenase"/>
    <property type="match status" value="2"/>
</dbReference>
<gene>
    <name evidence="3" type="ORF">RNJ44_04581</name>
</gene>
<name>A0ABR4NVA2_9SACH</name>
<keyword evidence="1" id="KW-0732">Signal</keyword>
<feature type="signal peptide" evidence="1">
    <location>
        <begin position="1"/>
        <end position="18"/>
    </location>
</feature>
<evidence type="ECO:0000259" key="2">
    <source>
        <dbReference type="SMART" id="SM00602"/>
    </source>
</evidence>
<dbReference type="InterPro" id="IPR006581">
    <property type="entry name" value="VPS10"/>
</dbReference>